<accession>A0AA38FCX4</accession>
<keyword evidence="2" id="KW-1185">Reference proteome</keyword>
<name>A0AA38FCX4_TAXCH</name>
<evidence type="ECO:0000313" key="2">
    <source>
        <dbReference type="Proteomes" id="UP000824469"/>
    </source>
</evidence>
<organism evidence="1 2">
    <name type="scientific">Taxus chinensis</name>
    <name type="common">Chinese yew</name>
    <name type="synonym">Taxus wallichiana var. chinensis</name>
    <dbReference type="NCBI Taxonomy" id="29808"/>
    <lineage>
        <taxon>Eukaryota</taxon>
        <taxon>Viridiplantae</taxon>
        <taxon>Streptophyta</taxon>
        <taxon>Embryophyta</taxon>
        <taxon>Tracheophyta</taxon>
        <taxon>Spermatophyta</taxon>
        <taxon>Pinopsida</taxon>
        <taxon>Pinidae</taxon>
        <taxon>Conifers II</taxon>
        <taxon>Cupressales</taxon>
        <taxon>Taxaceae</taxon>
        <taxon>Taxus</taxon>
    </lineage>
</organism>
<reference evidence="1 2" key="1">
    <citation type="journal article" date="2021" name="Nat. Plants">
        <title>The Taxus genome provides insights into paclitaxel biosynthesis.</title>
        <authorList>
            <person name="Xiong X."/>
            <person name="Gou J."/>
            <person name="Liao Q."/>
            <person name="Li Y."/>
            <person name="Zhou Q."/>
            <person name="Bi G."/>
            <person name="Li C."/>
            <person name="Du R."/>
            <person name="Wang X."/>
            <person name="Sun T."/>
            <person name="Guo L."/>
            <person name="Liang H."/>
            <person name="Lu P."/>
            <person name="Wu Y."/>
            <person name="Zhang Z."/>
            <person name="Ro D.K."/>
            <person name="Shang Y."/>
            <person name="Huang S."/>
            <person name="Yan J."/>
        </authorList>
    </citation>
    <scope>NUCLEOTIDE SEQUENCE [LARGE SCALE GENOMIC DNA]</scope>
    <source>
        <strain evidence="1">Ta-2019</strain>
    </source>
</reference>
<evidence type="ECO:0000313" key="1">
    <source>
        <dbReference type="EMBL" id="KAH9296681.1"/>
    </source>
</evidence>
<gene>
    <name evidence="1" type="ORF">KI387_044261</name>
</gene>
<dbReference type="AlphaFoldDB" id="A0AA38FCX4"/>
<dbReference type="EMBL" id="JAHRHJ020000011">
    <property type="protein sequence ID" value="KAH9296681.1"/>
    <property type="molecule type" value="Genomic_DNA"/>
</dbReference>
<protein>
    <submittedName>
        <fullName evidence="1">Uncharacterized protein</fullName>
    </submittedName>
</protein>
<comment type="caution">
    <text evidence="1">The sequence shown here is derived from an EMBL/GenBank/DDBJ whole genome shotgun (WGS) entry which is preliminary data.</text>
</comment>
<dbReference type="Proteomes" id="UP000824469">
    <property type="component" value="Unassembled WGS sequence"/>
</dbReference>
<proteinExistence type="predicted"/>
<sequence length="72" mass="8431">MVENCNAENLHKIVVSHLKDIAGMTDYEIATKLYALEQMVHLSCRVTEQGCVLDYKQQWPHICYQFTVWLTE</sequence>